<comment type="caution">
    <text evidence="5">The sequence shown here is derived from an EMBL/GenBank/DDBJ whole genome shotgun (WGS) entry which is preliminary data.</text>
</comment>
<dbReference type="AlphaFoldDB" id="A0A7Y9FJ97"/>
<dbReference type="EMBL" id="JACCBY010000001">
    <property type="protein sequence ID" value="NYD88289.1"/>
    <property type="molecule type" value="Genomic_DNA"/>
</dbReference>
<sequence>MIEALSEAERADALDGLPEWDYDEARDAITRSLVFADFVEAFGFMTQVALMAEKVNHHPEWRNVYNRVEILLTTHDASGLSSRDIEMAEAIDAIVDE</sequence>
<dbReference type="Proteomes" id="UP000517753">
    <property type="component" value="Unassembled WGS sequence"/>
</dbReference>
<evidence type="ECO:0000256" key="2">
    <source>
        <dbReference type="ARBA" id="ARBA00006472"/>
    </source>
</evidence>
<dbReference type="NCBIfam" id="NF002017">
    <property type="entry name" value="PRK00823.1-2"/>
    <property type="match status" value="1"/>
</dbReference>
<dbReference type="InterPro" id="IPR001533">
    <property type="entry name" value="Pterin_deHydtase"/>
</dbReference>
<evidence type="ECO:0000313" key="5">
    <source>
        <dbReference type="EMBL" id="NYD88289.1"/>
    </source>
</evidence>
<dbReference type="NCBIfam" id="NF002018">
    <property type="entry name" value="PRK00823.1-3"/>
    <property type="match status" value="1"/>
</dbReference>
<accession>A0A7Y9FJ97</accession>
<keyword evidence="6" id="KW-1185">Reference proteome</keyword>
<dbReference type="SUPFAM" id="SSF55248">
    <property type="entry name" value="PCD-like"/>
    <property type="match status" value="1"/>
</dbReference>
<organism evidence="5 6">
    <name type="scientific">Sphingomonas melonis</name>
    <dbReference type="NCBI Taxonomy" id="152682"/>
    <lineage>
        <taxon>Bacteria</taxon>
        <taxon>Pseudomonadati</taxon>
        <taxon>Pseudomonadota</taxon>
        <taxon>Alphaproteobacteria</taxon>
        <taxon>Sphingomonadales</taxon>
        <taxon>Sphingomonadaceae</taxon>
        <taxon>Sphingomonas</taxon>
    </lineage>
</organism>
<name>A0A7Y9FJ97_9SPHN</name>
<evidence type="ECO:0000256" key="1">
    <source>
        <dbReference type="ARBA" id="ARBA00001554"/>
    </source>
</evidence>
<protein>
    <recommendedName>
        <fullName evidence="4">Putative pterin-4-alpha-carbinolamine dehydratase</fullName>
        <shortName evidence="4">PHS</shortName>
        <ecNumber evidence="4">4.2.1.96</ecNumber>
    </recommendedName>
    <alternativeName>
        <fullName evidence="4">4-alpha-hydroxy-tetrahydropterin dehydratase</fullName>
    </alternativeName>
    <alternativeName>
        <fullName evidence="4">Pterin carbinolamine dehydratase</fullName>
        <shortName evidence="4">PCD</shortName>
    </alternativeName>
</protein>
<dbReference type="PANTHER" id="PTHR12599">
    <property type="entry name" value="PTERIN-4-ALPHA-CARBINOLAMINE DEHYDRATASE"/>
    <property type="match status" value="1"/>
</dbReference>
<dbReference type="HAMAP" id="MF_00434">
    <property type="entry name" value="Pterin_4_alpha"/>
    <property type="match status" value="1"/>
</dbReference>
<dbReference type="EC" id="4.2.1.96" evidence="4"/>
<keyword evidence="3 4" id="KW-0456">Lyase</keyword>
<evidence type="ECO:0000313" key="6">
    <source>
        <dbReference type="Proteomes" id="UP000517753"/>
    </source>
</evidence>
<dbReference type="Gene3D" id="3.30.1360.20">
    <property type="entry name" value="Transcriptional coactivator/pterin dehydratase"/>
    <property type="match status" value="1"/>
</dbReference>
<dbReference type="CDD" id="cd00914">
    <property type="entry name" value="PCD_DCoH_subfamily_b"/>
    <property type="match status" value="1"/>
</dbReference>
<dbReference type="PANTHER" id="PTHR12599:SF0">
    <property type="entry name" value="PTERIN-4-ALPHA-CARBINOLAMINE DEHYDRATASE"/>
    <property type="match status" value="1"/>
</dbReference>
<comment type="similarity">
    <text evidence="2 4">Belongs to the pterin-4-alpha-carbinolamine dehydratase family.</text>
</comment>
<dbReference type="GO" id="GO:0008124">
    <property type="term" value="F:4-alpha-hydroxytetrahydrobiopterin dehydratase activity"/>
    <property type="evidence" value="ECO:0007669"/>
    <property type="project" value="UniProtKB-UniRule"/>
</dbReference>
<proteinExistence type="inferred from homology"/>
<reference evidence="5 6" key="2">
    <citation type="submission" date="2020-08" db="EMBL/GenBank/DDBJ databases">
        <title>The Agave Microbiome: Exploring the role of microbial communities in plant adaptations to desert environments.</title>
        <authorList>
            <person name="Partida-Martinez L.P."/>
        </authorList>
    </citation>
    <scope>NUCLEOTIDE SEQUENCE [LARGE SCALE GENOMIC DNA]</scope>
    <source>
        <strain evidence="5 6">AS2.3</strain>
    </source>
</reference>
<evidence type="ECO:0000256" key="4">
    <source>
        <dbReference type="HAMAP-Rule" id="MF_00434"/>
    </source>
</evidence>
<gene>
    <name evidence="5" type="ORF">HD841_000058</name>
</gene>
<dbReference type="InterPro" id="IPR036428">
    <property type="entry name" value="PCD_sf"/>
</dbReference>
<reference evidence="5 6" key="1">
    <citation type="submission" date="2020-07" db="EMBL/GenBank/DDBJ databases">
        <authorList>
            <person name="Partida-Martinez L."/>
            <person name="Huntemann M."/>
            <person name="Clum A."/>
            <person name="Wang J."/>
            <person name="Palaniappan K."/>
            <person name="Ritter S."/>
            <person name="Chen I.-M."/>
            <person name="Stamatis D."/>
            <person name="Reddy T."/>
            <person name="O'Malley R."/>
            <person name="Daum C."/>
            <person name="Shapiro N."/>
            <person name="Ivanova N."/>
            <person name="Kyrpides N."/>
            <person name="Woyke T."/>
        </authorList>
    </citation>
    <scope>NUCLEOTIDE SEQUENCE [LARGE SCALE GENOMIC DNA]</scope>
    <source>
        <strain evidence="5 6">AS2.3</strain>
    </source>
</reference>
<evidence type="ECO:0000256" key="3">
    <source>
        <dbReference type="ARBA" id="ARBA00023239"/>
    </source>
</evidence>
<comment type="catalytic activity">
    <reaction evidence="1 4">
        <text>(4aS,6R)-4a-hydroxy-L-erythro-5,6,7,8-tetrahydrobiopterin = (6R)-L-erythro-6,7-dihydrobiopterin + H2O</text>
        <dbReference type="Rhea" id="RHEA:11920"/>
        <dbReference type="ChEBI" id="CHEBI:15377"/>
        <dbReference type="ChEBI" id="CHEBI:15642"/>
        <dbReference type="ChEBI" id="CHEBI:43120"/>
        <dbReference type="EC" id="4.2.1.96"/>
    </reaction>
</comment>
<dbReference type="GO" id="GO:0006729">
    <property type="term" value="P:tetrahydrobiopterin biosynthetic process"/>
    <property type="evidence" value="ECO:0007669"/>
    <property type="project" value="InterPro"/>
</dbReference>
<dbReference type="RefSeq" id="WP_179506909.1">
    <property type="nucleotide sequence ID" value="NZ_JACCBY010000001.1"/>
</dbReference>
<dbReference type="Pfam" id="PF01329">
    <property type="entry name" value="Pterin_4a"/>
    <property type="match status" value="1"/>
</dbReference>